<evidence type="ECO:0000313" key="5">
    <source>
        <dbReference type="Proteomes" id="UP000184526"/>
    </source>
</evidence>
<keyword evidence="3" id="KW-0648">Protein biosynthesis</keyword>
<sequence length="151" mass="16880">MALRRVTINGEEVLRKVASKVENIDKDLLKLIEDMKDTMYHCDGVGIAAPQVGVSKRLIVIDIGEGPIVCINPEIIEMSGEEIDIEGCLSVPEVEGEVKRPKNVKVRFINEKGQLCNMKASGLLARAFCHEIDHLEGILFIDKVEKRRSRI</sequence>
<keyword evidence="3" id="KW-0378">Hydrolase</keyword>
<dbReference type="EMBL" id="FQXP01000003">
    <property type="protein sequence ID" value="SHH41258.1"/>
    <property type="molecule type" value="Genomic_DNA"/>
</dbReference>
<protein>
    <recommendedName>
        <fullName evidence="3">Peptide deformylase</fullName>
        <shortName evidence="3">PDF</shortName>
        <ecNumber evidence="3">3.5.1.88</ecNumber>
    </recommendedName>
    <alternativeName>
        <fullName evidence="3">Polypeptide deformylase</fullName>
    </alternativeName>
</protein>
<dbReference type="Pfam" id="PF01327">
    <property type="entry name" value="Pep_deformylase"/>
    <property type="match status" value="1"/>
</dbReference>
<dbReference type="Proteomes" id="UP000184526">
    <property type="component" value="Unassembled WGS sequence"/>
</dbReference>
<dbReference type="AlphaFoldDB" id="A0A1M5SSH7"/>
<dbReference type="RefSeq" id="WP_072829326.1">
    <property type="nucleotide sequence ID" value="NZ_FQXP01000003.1"/>
</dbReference>
<gene>
    <name evidence="3" type="primary">def</name>
    <name evidence="4" type="ORF">SAMN02745196_00284</name>
</gene>
<evidence type="ECO:0000256" key="2">
    <source>
        <dbReference type="ARBA" id="ARBA00023004"/>
    </source>
</evidence>
<feature type="active site" evidence="3">
    <location>
        <position position="131"/>
    </location>
</feature>
<dbReference type="GO" id="GO:0042586">
    <property type="term" value="F:peptide deformylase activity"/>
    <property type="evidence" value="ECO:0007669"/>
    <property type="project" value="UniProtKB-UniRule"/>
</dbReference>
<evidence type="ECO:0000256" key="3">
    <source>
        <dbReference type="HAMAP-Rule" id="MF_00163"/>
    </source>
</evidence>
<comment type="similarity">
    <text evidence="1 3">Belongs to the polypeptide deformylase family.</text>
</comment>
<evidence type="ECO:0000313" key="4">
    <source>
        <dbReference type="EMBL" id="SHH41258.1"/>
    </source>
</evidence>
<dbReference type="GO" id="GO:0006412">
    <property type="term" value="P:translation"/>
    <property type="evidence" value="ECO:0007669"/>
    <property type="project" value="UniProtKB-UniRule"/>
</dbReference>
<dbReference type="PANTHER" id="PTHR10458:SF22">
    <property type="entry name" value="PEPTIDE DEFORMYLASE"/>
    <property type="match status" value="1"/>
</dbReference>
<proteinExistence type="inferred from homology"/>
<reference evidence="4 5" key="1">
    <citation type="submission" date="2016-11" db="EMBL/GenBank/DDBJ databases">
        <authorList>
            <person name="Jaros S."/>
            <person name="Januszkiewicz K."/>
            <person name="Wedrychowicz H."/>
        </authorList>
    </citation>
    <scope>NUCLEOTIDE SEQUENCE [LARGE SCALE GENOMIC DNA]</scope>
    <source>
        <strain evidence="4 5">DSM 3089</strain>
    </source>
</reference>
<keyword evidence="3" id="KW-0479">Metal-binding</keyword>
<accession>A0A1M5SSH7</accession>
<dbReference type="GO" id="GO:0046872">
    <property type="term" value="F:metal ion binding"/>
    <property type="evidence" value="ECO:0007669"/>
    <property type="project" value="UniProtKB-KW"/>
</dbReference>
<feature type="binding site" evidence="3">
    <location>
        <position position="130"/>
    </location>
    <ligand>
        <name>Fe cation</name>
        <dbReference type="ChEBI" id="CHEBI:24875"/>
    </ligand>
</feature>
<dbReference type="PRINTS" id="PR01576">
    <property type="entry name" value="PDEFORMYLASE"/>
</dbReference>
<dbReference type="CDD" id="cd00487">
    <property type="entry name" value="Pep_deformylase"/>
    <property type="match status" value="1"/>
</dbReference>
<dbReference type="NCBIfam" id="NF001159">
    <property type="entry name" value="PRK00150.1-3"/>
    <property type="match status" value="1"/>
</dbReference>
<dbReference type="InterPro" id="IPR023635">
    <property type="entry name" value="Peptide_deformylase"/>
</dbReference>
<name>A0A1M5SSH7_9CLOT</name>
<feature type="binding site" evidence="3">
    <location>
        <position position="134"/>
    </location>
    <ligand>
        <name>Fe cation</name>
        <dbReference type="ChEBI" id="CHEBI:24875"/>
    </ligand>
</feature>
<organism evidence="4 5">
    <name type="scientific">Clostridium collagenovorans DSM 3089</name>
    <dbReference type="NCBI Taxonomy" id="1121306"/>
    <lineage>
        <taxon>Bacteria</taxon>
        <taxon>Bacillati</taxon>
        <taxon>Bacillota</taxon>
        <taxon>Clostridia</taxon>
        <taxon>Eubacteriales</taxon>
        <taxon>Clostridiaceae</taxon>
        <taxon>Clostridium</taxon>
    </lineage>
</organism>
<dbReference type="NCBIfam" id="TIGR00079">
    <property type="entry name" value="pept_deformyl"/>
    <property type="match status" value="1"/>
</dbReference>
<dbReference type="InterPro" id="IPR036821">
    <property type="entry name" value="Peptide_deformylase_sf"/>
</dbReference>
<dbReference type="STRING" id="1121306.SAMN02745196_00284"/>
<evidence type="ECO:0000256" key="1">
    <source>
        <dbReference type="ARBA" id="ARBA00010759"/>
    </source>
</evidence>
<dbReference type="PIRSF" id="PIRSF004749">
    <property type="entry name" value="Pep_def"/>
    <property type="match status" value="1"/>
</dbReference>
<feature type="binding site" evidence="3">
    <location>
        <position position="88"/>
    </location>
    <ligand>
        <name>Fe cation</name>
        <dbReference type="ChEBI" id="CHEBI:24875"/>
    </ligand>
</feature>
<dbReference type="OrthoDB" id="9784988at2"/>
<dbReference type="Gene3D" id="3.90.45.10">
    <property type="entry name" value="Peptide deformylase"/>
    <property type="match status" value="1"/>
</dbReference>
<comment type="cofactor">
    <cofactor evidence="3">
        <name>Fe(2+)</name>
        <dbReference type="ChEBI" id="CHEBI:29033"/>
    </cofactor>
    <text evidence="3">Binds 1 Fe(2+) ion.</text>
</comment>
<dbReference type="HAMAP" id="MF_00163">
    <property type="entry name" value="Pep_deformylase"/>
    <property type="match status" value="1"/>
</dbReference>
<keyword evidence="2 3" id="KW-0408">Iron</keyword>
<comment type="function">
    <text evidence="3">Removes the formyl group from the N-terminal Met of newly synthesized proteins. Requires at least a dipeptide for an efficient rate of reaction. N-terminal L-methionine is a prerequisite for activity but the enzyme has broad specificity at other positions.</text>
</comment>
<dbReference type="EC" id="3.5.1.88" evidence="3"/>
<keyword evidence="5" id="KW-1185">Reference proteome</keyword>
<dbReference type="SUPFAM" id="SSF56420">
    <property type="entry name" value="Peptide deformylase"/>
    <property type="match status" value="1"/>
</dbReference>
<comment type="catalytic activity">
    <reaction evidence="3">
        <text>N-terminal N-formyl-L-methionyl-[peptide] + H2O = N-terminal L-methionyl-[peptide] + formate</text>
        <dbReference type="Rhea" id="RHEA:24420"/>
        <dbReference type="Rhea" id="RHEA-COMP:10639"/>
        <dbReference type="Rhea" id="RHEA-COMP:10640"/>
        <dbReference type="ChEBI" id="CHEBI:15377"/>
        <dbReference type="ChEBI" id="CHEBI:15740"/>
        <dbReference type="ChEBI" id="CHEBI:49298"/>
        <dbReference type="ChEBI" id="CHEBI:64731"/>
        <dbReference type="EC" id="3.5.1.88"/>
    </reaction>
</comment>
<dbReference type="PANTHER" id="PTHR10458">
    <property type="entry name" value="PEPTIDE DEFORMYLASE"/>
    <property type="match status" value="1"/>
</dbReference>